<proteinExistence type="predicted"/>
<dbReference type="PROSITE" id="PS50293">
    <property type="entry name" value="TPR_REGION"/>
    <property type="match status" value="1"/>
</dbReference>
<dbReference type="RefSeq" id="WP_007058958.1">
    <property type="nucleotide sequence ID" value="NZ_ACVI01000001.1"/>
</dbReference>
<dbReference type="SUPFAM" id="SSF46565">
    <property type="entry name" value="Chaperone J-domain"/>
    <property type="match status" value="1"/>
</dbReference>
<feature type="domain" description="J" evidence="5">
    <location>
        <begin position="2"/>
        <end position="53"/>
    </location>
</feature>
<dbReference type="Pfam" id="PF00515">
    <property type="entry name" value="TPR_1"/>
    <property type="match status" value="2"/>
</dbReference>
<dbReference type="STRING" id="536227.Ccar_02950"/>
<dbReference type="InterPro" id="IPR050498">
    <property type="entry name" value="Ycf3"/>
</dbReference>
<feature type="repeat" description="TPR" evidence="4">
    <location>
        <begin position="555"/>
        <end position="588"/>
    </location>
</feature>
<dbReference type="SMART" id="SM00028">
    <property type="entry name" value="TPR"/>
    <property type="match status" value="13"/>
</dbReference>
<comment type="caution">
    <text evidence="6">The sequence shown here is derived from an EMBL/GenBank/DDBJ whole genome shotgun (WGS) entry which is preliminary data.</text>
</comment>
<dbReference type="GO" id="GO:0046813">
    <property type="term" value="P:receptor-mediated virion attachment to host cell"/>
    <property type="evidence" value="ECO:0007669"/>
    <property type="project" value="TreeGrafter"/>
</dbReference>
<evidence type="ECO:0000313" key="6">
    <source>
        <dbReference type="EMBL" id="EET89484.1"/>
    </source>
</evidence>
<dbReference type="PANTHER" id="PTHR44858">
    <property type="entry name" value="TETRATRICOPEPTIDE REPEAT PROTEIN 6"/>
    <property type="match status" value="1"/>
</dbReference>
<dbReference type="SMART" id="SM00271">
    <property type="entry name" value="DnaJ"/>
    <property type="match status" value="1"/>
</dbReference>
<evidence type="ECO:0000256" key="1">
    <source>
        <dbReference type="ARBA" id="ARBA00022705"/>
    </source>
</evidence>
<dbReference type="Proteomes" id="UP000004198">
    <property type="component" value="Unassembled WGS sequence"/>
</dbReference>
<dbReference type="KEGG" id="cck:Ccar_02950"/>
<keyword evidence="7" id="KW-1185">Reference proteome</keyword>
<dbReference type="Pfam" id="PF13181">
    <property type="entry name" value="TPR_8"/>
    <property type="match status" value="3"/>
</dbReference>
<keyword evidence="1" id="KW-0235">DNA replication</keyword>
<dbReference type="InterPro" id="IPR036869">
    <property type="entry name" value="J_dom_sf"/>
</dbReference>
<protein>
    <submittedName>
        <fullName evidence="6">TPR repeat-containing protein</fullName>
    </submittedName>
</protein>
<dbReference type="PROSITE" id="PS50076">
    <property type="entry name" value="DNAJ_2"/>
    <property type="match status" value="1"/>
</dbReference>
<dbReference type="Gene3D" id="1.10.287.110">
    <property type="entry name" value="DnaJ domain"/>
    <property type="match status" value="1"/>
</dbReference>
<dbReference type="eggNOG" id="COG0457">
    <property type="taxonomic scope" value="Bacteria"/>
</dbReference>
<dbReference type="PANTHER" id="PTHR44858:SF1">
    <property type="entry name" value="UDP-N-ACETYLGLUCOSAMINE--PEPTIDE N-ACETYLGLUCOSAMINYLTRANSFERASE SPINDLY-RELATED"/>
    <property type="match status" value="1"/>
</dbReference>
<dbReference type="EMBL" id="ACVI01000001">
    <property type="protein sequence ID" value="EET89484.1"/>
    <property type="molecule type" value="Genomic_DNA"/>
</dbReference>
<dbReference type="CDD" id="cd06257">
    <property type="entry name" value="DnaJ"/>
    <property type="match status" value="1"/>
</dbReference>
<dbReference type="InterPro" id="IPR011990">
    <property type="entry name" value="TPR-like_helical_dom_sf"/>
</dbReference>
<dbReference type="eggNOG" id="COG2214">
    <property type="taxonomic scope" value="Bacteria"/>
</dbReference>
<sequence length="858" mass="100893">MNYWNILDIEPTVDIKAIKRAYASKLKLYHPEDDPEGFQKLREAYESALKEAKYIKEVKSSNIVKDEKAVLQNEDITLKTKFPNTYNDFNENEPTNVSENLVDKFMNRVHSIYNDFFKRIDINNWRELLEDETFWVLDIKKALSFNMLEFLMDNYNLPHDVWLLLNEYFFWTEEENDLYKQFDESFINFIMSQIYSPCSLRYEFFKKDYECNYDEFISLRLTAFNALINNNLEASEKSLKAAMEIFPNDPDLLRMLGTYYLRLDNLQNSKSTFTHLIEVAPKEIDGYLNRGYIFLKLKEINSAYYDFQQALTLMPDNVSALRGLARCYFHFNNLLESKILYEQISETCPYDVDSRACILEINAKLIDEYSEKLANDPENISILYELAKIYFEMDYFEQCYNTIKRLPKNVDVNSDMYLLLARALYNMKEEEKCLKFFDKALALSYEEGKNGYESLFYRGVFFLELKQDFDAALKDFKAALKINRYDAELLSNLGDAYRCNGDHHKAVEFCDEAIKINPSKWIYYSIRGIAHYALKNFKEARDDHRVVVDHRYSFSNAWYRKGYCHLQLGEYEEAANSFKEALDWHTSIKDIHLRLALTHFKLKDLRAALKQIKLYCDANPKDPFGFILIGDIHRATGDVSRALKDYLTAYELKPDSCKILKLLAYCYSYKQDFKKAFEYYEKILEINKEDEDAYINSIWLCAELNDFINGGSASSDYEGFVKKNHDIKLNPYTEFHYGVILYKKGLCKIAIYNLENALELGLKSGDLLSYLSMVYYESGNKKNALKFAKEALDTDPSNEDFKVRYEGILKYQCRKGFLMFKTNPSSQKAWPSTKPLDHYPLNLPTLNISIGENYEEDL</sequence>
<evidence type="ECO:0000259" key="5">
    <source>
        <dbReference type="PROSITE" id="PS50076"/>
    </source>
</evidence>
<feature type="repeat" description="TPR" evidence="4">
    <location>
        <begin position="765"/>
        <end position="798"/>
    </location>
</feature>
<dbReference type="GO" id="GO:0009279">
    <property type="term" value="C:cell outer membrane"/>
    <property type="evidence" value="ECO:0007669"/>
    <property type="project" value="TreeGrafter"/>
</dbReference>
<accession>C6PMJ2</accession>
<dbReference type="PATRIC" id="fig|536227.13.peg.622"/>
<feature type="repeat" description="TPR" evidence="4">
    <location>
        <begin position="657"/>
        <end position="690"/>
    </location>
</feature>
<dbReference type="InterPro" id="IPR001623">
    <property type="entry name" value="DnaJ_domain"/>
</dbReference>
<dbReference type="PROSITE" id="PS50005">
    <property type="entry name" value="TPR"/>
    <property type="match status" value="7"/>
</dbReference>
<feature type="repeat" description="TPR" evidence="4">
    <location>
        <begin position="487"/>
        <end position="520"/>
    </location>
</feature>
<evidence type="ECO:0000256" key="4">
    <source>
        <dbReference type="PROSITE-ProRule" id="PRU00339"/>
    </source>
</evidence>
<keyword evidence="3 4" id="KW-0802">TPR repeat</keyword>
<dbReference type="Gene3D" id="1.25.40.10">
    <property type="entry name" value="Tetratricopeptide repeat domain"/>
    <property type="match status" value="3"/>
</dbReference>
<keyword evidence="2" id="KW-0677">Repeat</keyword>
<dbReference type="InterPro" id="IPR019734">
    <property type="entry name" value="TPR_rpt"/>
</dbReference>
<dbReference type="AlphaFoldDB" id="C6PMJ2"/>
<dbReference type="GO" id="GO:0006260">
    <property type="term" value="P:DNA replication"/>
    <property type="evidence" value="ECO:0007669"/>
    <property type="project" value="UniProtKB-KW"/>
</dbReference>
<evidence type="ECO:0000256" key="3">
    <source>
        <dbReference type="ARBA" id="ARBA00022803"/>
    </source>
</evidence>
<evidence type="ECO:0000313" key="7">
    <source>
        <dbReference type="Proteomes" id="UP000004198"/>
    </source>
</evidence>
<evidence type="ECO:0000256" key="2">
    <source>
        <dbReference type="ARBA" id="ARBA00022737"/>
    </source>
</evidence>
<organism evidence="6 7">
    <name type="scientific">Clostridium carboxidivorans P7</name>
    <dbReference type="NCBI Taxonomy" id="536227"/>
    <lineage>
        <taxon>Bacteria</taxon>
        <taxon>Bacillati</taxon>
        <taxon>Bacillota</taxon>
        <taxon>Clostridia</taxon>
        <taxon>Eubacteriales</taxon>
        <taxon>Clostridiaceae</taxon>
        <taxon>Clostridium</taxon>
    </lineage>
</organism>
<feature type="repeat" description="TPR" evidence="4">
    <location>
        <begin position="623"/>
        <end position="656"/>
    </location>
</feature>
<dbReference type="OrthoDB" id="9816462at2"/>
<feature type="repeat" description="TPR" evidence="4">
    <location>
        <begin position="250"/>
        <end position="283"/>
    </location>
</feature>
<gene>
    <name evidence="6" type="ORF">CcarbDRAFT_0073</name>
</gene>
<reference evidence="6 7" key="1">
    <citation type="submission" date="2009-06" db="EMBL/GenBank/DDBJ databases">
        <title>The draft genome of Clostridium carboxidivorans P7.</title>
        <authorList>
            <consortium name="US DOE Joint Genome Institute (JGI-PGF)"/>
            <person name="Lucas S."/>
            <person name="Copeland A."/>
            <person name="Lapidus A."/>
            <person name="Glavina del Rio T."/>
            <person name="Tice H."/>
            <person name="Bruce D."/>
            <person name="Goodwin L."/>
            <person name="Pitluck S."/>
            <person name="Larimer F."/>
            <person name="Land M.L."/>
            <person name="Hauser L."/>
            <person name="Hemme C.L."/>
        </authorList>
    </citation>
    <scope>NUCLEOTIDE SEQUENCE [LARGE SCALE GENOMIC DNA]</scope>
    <source>
        <strain evidence="6 7">P7</strain>
    </source>
</reference>
<name>C6PMJ2_9CLOT</name>
<dbReference type="SUPFAM" id="SSF48452">
    <property type="entry name" value="TPR-like"/>
    <property type="match status" value="2"/>
</dbReference>
<feature type="repeat" description="TPR" evidence="4">
    <location>
        <begin position="284"/>
        <end position="317"/>
    </location>
</feature>